<dbReference type="OrthoDB" id="9808281at2"/>
<dbReference type="GO" id="GO:0000287">
    <property type="term" value="F:magnesium ion binding"/>
    <property type="evidence" value="ECO:0007669"/>
    <property type="project" value="InterPro"/>
</dbReference>
<dbReference type="PANTHER" id="PTHR12215:SF10">
    <property type="entry name" value="L-AMINOADIPATE-SEMIALDEHYDE DEHYDROGENASE-PHOSPHOPANTETHEINYL TRANSFERASE"/>
    <property type="match status" value="1"/>
</dbReference>
<evidence type="ECO:0000313" key="5">
    <source>
        <dbReference type="EMBL" id="RXJ49671.1"/>
    </source>
</evidence>
<evidence type="ECO:0000256" key="2">
    <source>
        <dbReference type="ARBA" id="ARBA00022679"/>
    </source>
</evidence>
<protein>
    <submittedName>
        <fullName evidence="5">4'-phosphopantetheinyl transferase superfamily protein</fullName>
    </submittedName>
</protein>
<dbReference type="SUPFAM" id="SSF56214">
    <property type="entry name" value="4'-phosphopantetheinyl transferase"/>
    <property type="match status" value="2"/>
</dbReference>
<dbReference type="Pfam" id="PF01648">
    <property type="entry name" value="ACPS"/>
    <property type="match status" value="1"/>
</dbReference>
<feature type="domain" description="4'-phosphopantetheinyl transferase" evidence="3">
    <location>
        <begin position="127"/>
        <end position="226"/>
    </location>
</feature>
<proteinExistence type="inferred from homology"/>
<evidence type="ECO:0000259" key="4">
    <source>
        <dbReference type="Pfam" id="PF22624"/>
    </source>
</evidence>
<evidence type="ECO:0000256" key="1">
    <source>
        <dbReference type="ARBA" id="ARBA00010990"/>
    </source>
</evidence>
<accession>A0A4Q0XFR3</accession>
<gene>
    <name evidence="5" type="ORF">ESZ48_11750</name>
</gene>
<dbReference type="EMBL" id="SDDZ01000006">
    <property type="protein sequence ID" value="RXJ49671.1"/>
    <property type="molecule type" value="Genomic_DNA"/>
</dbReference>
<dbReference type="AlphaFoldDB" id="A0A4Q0XFR3"/>
<dbReference type="InterPro" id="IPR037143">
    <property type="entry name" value="4-PPantetheinyl_Trfase_dom_sf"/>
</dbReference>
<comment type="caution">
    <text evidence="5">The sequence shown here is derived from an EMBL/GenBank/DDBJ whole genome shotgun (WGS) entry which is preliminary data.</text>
</comment>
<dbReference type="Pfam" id="PF22624">
    <property type="entry name" value="AASDHPPT_N"/>
    <property type="match status" value="1"/>
</dbReference>
<keyword evidence="2 5" id="KW-0808">Transferase</keyword>
<dbReference type="GO" id="GO:0019878">
    <property type="term" value="P:lysine biosynthetic process via aminoadipic acid"/>
    <property type="evidence" value="ECO:0007669"/>
    <property type="project" value="TreeGrafter"/>
</dbReference>
<evidence type="ECO:0000259" key="3">
    <source>
        <dbReference type="Pfam" id="PF01648"/>
    </source>
</evidence>
<evidence type="ECO:0000313" key="6">
    <source>
        <dbReference type="Proteomes" id="UP000289792"/>
    </source>
</evidence>
<dbReference type="RefSeq" id="WP_129017681.1">
    <property type="nucleotide sequence ID" value="NZ_SDDZ01000006.1"/>
</dbReference>
<dbReference type="GO" id="GO:0005829">
    <property type="term" value="C:cytosol"/>
    <property type="evidence" value="ECO:0007669"/>
    <property type="project" value="TreeGrafter"/>
</dbReference>
<sequence length="256" mass="29512">MFSTLFCGTLKTSIQDFNDVNNNNRGIQLYKIELLKFQKLVPSFINILSTYEYDRANRYHFEKDKNRFVICRTLLKIILSEHTGLTINKIILDTDGNKKPYLPSHPSVYFNVTHSGNFAIISVGKSPVGIDIEFINREFNYEEILPSIFNQNEIDGIQKNSDKHLSFYNFWTRKEAIVKAIGKGIDDDIVKIPVQDGYHTVSPSLIGGYNKINVFSFRLNEDYVGAFAVTENLYNFEKIIFSPIPTEKELKSSFHK</sequence>
<dbReference type="InterPro" id="IPR050559">
    <property type="entry name" value="P-Pant_transferase_sf"/>
</dbReference>
<dbReference type="PANTHER" id="PTHR12215">
    <property type="entry name" value="PHOSPHOPANTETHEINE TRANSFERASE"/>
    <property type="match status" value="1"/>
</dbReference>
<dbReference type="Gene3D" id="3.90.470.20">
    <property type="entry name" value="4'-phosphopantetheinyl transferase domain"/>
    <property type="match status" value="2"/>
</dbReference>
<dbReference type="InterPro" id="IPR055066">
    <property type="entry name" value="AASDHPPT_N"/>
</dbReference>
<dbReference type="GO" id="GO:0008897">
    <property type="term" value="F:holo-[acyl-carrier-protein] synthase activity"/>
    <property type="evidence" value="ECO:0007669"/>
    <property type="project" value="InterPro"/>
</dbReference>
<reference evidence="5 6" key="1">
    <citation type="submission" date="2019-01" db="EMBL/GenBank/DDBJ databases">
        <title>Genome sequence of the Antarctic species Gelidibacter gilvus ACAM 158(T).</title>
        <authorList>
            <person name="Bowman J.P."/>
        </authorList>
    </citation>
    <scope>NUCLEOTIDE SEQUENCE [LARGE SCALE GENOMIC DNA]</scope>
    <source>
        <strain evidence="5 6">IC158</strain>
    </source>
</reference>
<name>A0A4Q0XFR3_9FLAO</name>
<keyword evidence="6" id="KW-1185">Reference proteome</keyword>
<comment type="similarity">
    <text evidence="1">Belongs to the P-Pant transferase superfamily. Gsp/Sfp/HetI/AcpT family.</text>
</comment>
<organism evidence="5 6">
    <name type="scientific">Gelidibacter gilvus</name>
    <dbReference type="NCBI Taxonomy" id="59602"/>
    <lineage>
        <taxon>Bacteria</taxon>
        <taxon>Pseudomonadati</taxon>
        <taxon>Bacteroidota</taxon>
        <taxon>Flavobacteriia</taxon>
        <taxon>Flavobacteriales</taxon>
        <taxon>Flavobacteriaceae</taxon>
        <taxon>Gelidibacter</taxon>
    </lineage>
</organism>
<dbReference type="Proteomes" id="UP000289792">
    <property type="component" value="Unassembled WGS sequence"/>
</dbReference>
<dbReference type="InterPro" id="IPR008278">
    <property type="entry name" value="4-PPantetheinyl_Trfase_dom"/>
</dbReference>
<feature type="domain" description="4'-phosphopantetheinyl transferase N-terminal" evidence="4">
    <location>
        <begin position="45"/>
        <end position="122"/>
    </location>
</feature>